<dbReference type="Proteomes" id="UP000282957">
    <property type="component" value="Unassembled WGS sequence"/>
</dbReference>
<dbReference type="NCBIfam" id="TIGR01313">
    <property type="entry name" value="therm_gnt_kin"/>
    <property type="match status" value="1"/>
</dbReference>
<evidence type="ECO:0000256" key="1">
    <source>
        <dbReference type="ARBA" id="ARBA00004761"/>
    </source>
</evidence>
<dbReference type="Pfam" id="PF01202">
    <property type="entry name" value="SKI"/>
    <property type="match status" value="1"/>
</dbReference>
<dbReference type="PANTHER" id="PTHR43442">
    <property type="entry name" value="GLUCONOKINASE-RELATED"/>
    <property type="match status" value="1"/>
</dbReference>
<dbReference type="GO" id="GO:0005524">
    <property type="term" value="F:ATP binding"/>
    <property type="evidence" value="ECO:0007669"/>
    <property type="project" value="UniProtKB-KW"/>
</dbReference>
<evidence type="ECO:0000256" key="10">
    <source>
        <dbReference type="RuleBase" id="RU363066"/>
    </source>
</evidence>
<evidence type="ECO:0000256" key="4">
    <source>
        <dbReference type="ARBA" id="ARBA00022679"/>
    </source>
</evidence>
<evidence type="ECO:0000313" key="12">
    <source>
        <dbReference type="Proteomes" id="UP000282957"/>
    </source>
</evidence>
<evidence type="ECO:0000256" key="6">
    <source>
        <dbReference type="ARBA" id="ARBA00022777"/>
    </source>
</evidence>
<dbReference type="EC" id="2.7.1.12" evidence="3 10"/>
<evidence type="ECO:0000256" key="3">
    <source>
        <dbReference type="ARBA" id="ARBA00012054"/>
    </source>
</evidence>
<dbReference type="GO" id="GO:0019521">
    <property type="term" value="P:D-gluconate metabolic process"/>
    <property type="evidence" value="ECO:0007669"/>
    <property type="project" value="UniProtKB-KW"/>
</dbReference>
<evidence type="ECO:0000256" key="7">
    <source>
        <dbReference type="ARBA" id="ARBA00022840"/>
    </source>
</evidence>
<keyword evidence="8" id="KW-0311">Gluconate utilization</keyword>
<comment type="similarity">
    <text evidence="2 10">Belongs to the gluconokinase GntK/GntV family.</text>
</comment>
<dbReference type="GO" id="GO:0046316">
    <property type="term" value="F:gluconokinase activity"/>
    <property type="evidence" value="ECO:0007669"/>
    <property type="project" value="UniProtKB-EC"/>
</dbReference>
<keyword evidence="12" id="KW-1185">Reference proteome</keyword>
<dbReference type="Gene3D" id="3.40.50.300">
    <property type="entry name" value="P-loop containing nucleotide triphosphate hydrolases"/>
    <property type="match status" value="1"/>
</dbReference>
<name>A0A437M3S9_9PROT</name>
<accession>A0A437M3S9</accession>
<evidence type="ECO:0000256" key="8">
    <source>
        <dbReference type="ARBA" id="ARBA00023064"/>
    </source>
</evidence>
<evidence type="ECO:0000256" key="2">
    <source>
        <dbReference type="ARBA" id="ARBA00008420"/>
    </source>
</evidence>
<evidence type="ECO:0000313" key="11">
    <source>
        <dbReference type="EMBL" id="RVT92349.1"/>
    </source>
</evidence>
<dbReference type="InterPro" id="IPR031322">
    <property type="entry name" value="Shikimate/glucono_kinase"/>
</dbReference>
<gene>
    <name evidence="11" type="ORF">EOD42_18220</name>
</gene>
<comment type="catalytic activity">
    <reaction evidence="9 10">
        <text>D-gluconate + ATP = 6-phospho-D-gluconate + ADP + H(+)</text>
        <dbReference type="Rhea" id="RHEA:19433"/>
        <dbReference type="ChEBI" id="CHEBI:15378"/>
        <dbReference type="ChEBI" id="CHEBI:18391"/>
        <dbReference type="ChEBI" id="CHEBI:30616"/>
        <dbReference type="ChEBI" id="CHEBI:58759"/>
        <dbReference type="ChEBI" id="CHEBI:456216"/>
        <dbReference type="EC" id="2.7.1.12"/>
    </reaction>
</comment>
<reference evidence="11 12" key="1">
    <citation type="submission" date="2019-01" db="EMBL/GenBank/DDBJ databases">
        <authorList>
            <person name="Chen W.-M."/>
        </authorList>
    </citation>
    <scope>NUCLEOTIDE SEQUENCE [LARGE SCALE GENOMIC DNA]</scope>
    <source>
        <strain evidence="11 12">CCP-6</strain>
    </source>
</reference>
<comment type="caution">
    <text evidence="11">The sequence shown here is derived from an EMBL/GenBank/DDBJ whole genome shotgun (WGS) entry which is preliminary data.</text>
</comment>
<dbReference type="AlphaFoldDB" id="A0A437M3S9"/>
<dbReference type="InterPro" id="IPR027417">
    <property type="entry name" value="P-loop_NTPase"/>
</dbReference>
<dbReference type="SUPFAM" id="SSF52540">
    <property type="entry name" value="P-loop containing nucleoside triphosphate hydrolases"/>
    <property type="match status" value="1"/>
</dbReference>
<proteinExistence type="inferred from homology"/>
<keyword evidence="5 10" id="KW-0547">Nucleotide-binding</keyword>
<keyword evidence="6 10" id="KW-0418">Kinase</keyword>
<evidence type="ECO:0000256" key="9">
    <source>
        <dbReference type="ARBA" id="ARBA00048090"/>
    </source>
</evidence>
<dbReference type="GO" id="GO:0005737">
    <property type="term" value="C:cytoplasm"/>
    <property type="evidence" value="ECO:0007669"/>
    <property type="project" value="TreeGrafter"/>
</dbReference>
<keyword evidence="7 10" id="KW-0067">ATP-binding</keyword>
<dbReference type="FunFam" id="3.40.50.300:FF:000522">
    <property type="entry name" value="Gluconokinase"/>
    <property type="match status" value="1"/>
</dbReference>
<dbReference type="CDD" id="cd02021">
    <property type="entry name" value="GntK"/>
    <property type="match status" value="1"/>
</dbReference>
<evidence type="ECO:0000256" key="5">
    <source>
        <dbReference type="ARBA" id="ARBA00022741"/>
    </source>
</evidence>
<protein>
    <recommendedName>
        <fullName evidence="3 10">Gluconokinase</fullName>
        <ecNumber evidence="3 10">2.7.1.12</ecNumber>
    </recommendedName>
</protein>
<dbReference type="EMBL" id="SACL01000007">
    <property type="protein sequence ID" value="RVT92349.1"/>
    <property type="molecule type" value="Genomic_DNA"/>
</dbReference>
<dbReference type="PANTHER" id="PTHR43442:SF3">
    <property type="entry name" value="GLUCONOKINASE-RELATED"/>
    <property type="match status" value="1"/>
</dbReference>
<comment type="pathway">
    <text evidence="1">Carbohydrate acid metabolism.</text>
</comment>
<dbReference type="OrthoDB" id="9795716at2"/>
<dbReference type="InterPro" id="IPR006001">
    <property type="entry name" value="Therm_gnt_kin"/>
</dbReference>
<sequence length="157" mass="16318">MGVSGSGKSTLGPMLAEALAVPFADADAFHPPANIEKMSRGEALTDADRTPWLMALGAWLAAQPQGGVIGCSALKRAYRDLLRAAVPGLRLIFLSGSPELIAARQAARPGHFMPASLMASQFATLEPPAPEEGALTLDIAQPPEALLRAALILPQAN</sequence>
<organism evidence="11 12">
    <name type="scientific">Rhodovarius crocodyli</name>
    <dbReference type="NCBI Taxonomy" id="1979269"/>
    <lineage>
        <taxon>Bacteria</taxon>
        <taxon>Pseudomonadati</taxon>
        <taxon>Pseudomonadota</taxon>
        <taxon>Alphaproteobacteria</taxon>
        <taxon>Acetobacterales</taxon>
        <taxon>Roseomonadaceae</taxon>
        <taxon>Rhodovarius</taxon>
    </lineage>
</organism>
<keyword evidence="4 10" id="KW-0808">Transferase</keyword>